<dbReference type="AntiFam" id="ANF00149">
    <property type="entry name" value="Shadow ORF (opposite cshA)"/>
</dbReference>
<dbReference type="AlphaFoldDB" id="A0A644Z116"/>
<dbReference type="EMBL" id="VSSQ01007000">
    <property type="protein sequence ID" value="MPM34526.1"/>
    <property type="molecule type" value="Genomic_DNA"/>
</dbReference>
<gene>
    <name evidence="1" type="ORF">SDC9_81112</name>
</gene>
<evidence type="ECO:0000313" key="1">
    <source>
        <dbReference type="EMBL" id="MPM34526.1"/>
    </source>
</evidence>
<accession>A0A644Z116</accession>
<comment type="caution">
    <text evidence="1">The sequence shown here is derived from an EMBL/GenBank/DDBJ whole genome shotgun (WGS) entry which is preliminary data.</text>
</comment>
<organism evidence="1">
    <name type="scientific">bioreactor metagenome</name>
    <dbReference type="NCBI Taxonomy" id="1076179"/>
    <lineage>
        <taxon>unclassified sequences</taxon>
        <taxon>metagenomes</taxon>
        <taxon>ecological metagenomes</taxon>
    </lineage>
</organism>
<name>A0A644Z116_9ZZZZ</name>
<proteinExistence type="predicted"/>
<sequence length="103" mass="11965">MEHPHIQHHIGFVQDKEIDLVQFDVTLSDQVQQSAWRRHKDIRSAFQRGCLRILRNTAKNDLDLQWKVFCVNLEAFPDLQGKLTGRGKDQGFDITFSSCSCFC</sequence>
<reference evidence="1" key="1">
    <citation type="submission" date="2019-08" db="EMBL/GenBank/DDBJ databases">
        <authorList>
            <person name="Kucharzyk K."/>
            <person name="Murdoch R.W."/>
            <person name="Higgins S."/>
            <person name="Loffler F."/>
        </authorList>
    </citation>
    <scope>NUCLEOTIDE SEQUENCE</scope>
</reference>
<protein>
    <submittedName>
        <fullName evidence="1">Uncharacterized protein</fullName>
    </submittedName>
</protein>